<sequence>MEKQSIARLFDLHGKTALITGGALGIGQASARRLAEAGATIVLVDINPAAAQETAREIQTQGGQATAIYGDVSEIHSIDGIIQTTVETSGSLDILVNNAGIYPFSSVLEMTEAAWDQVLDINLKGAFFYAQKAAQQMIKAGRGGRIINISSINGLTPTRYLSHYDASKGGIIALTKTLALELAPHNINVNTIAPGEIITPGTSSVSSATLAKAGVTDMNDSDFLQQIPLGRLGLPDDIARAVLFLASDAASYMTGSLLTVDGGYLLT</sequence>
<dbReference type="SUPFAM" id="SSF51735">
    <property type="entry name" value="NAD(P)-binding Rossmann-fold domains"/>
    <property type="match status" value="1"/>
</dbReference>
<dbReference type="InterPro" id="IPR002347">
    <property type="entry name" value="SDR_fam"/>
</dbReference>
<dbReference type="NCBIfam" id="NF005559">
    <property type="entry name" value="PRK07231.1"/>
    <property type="match status" value="1"/>
</dbReference>
<protein>
    <submittedName>
        <fullName evidence="2">Beta-ketoacyl-ACP reductase</fullName>
    </submittedName>
</protein>
<dbReference type="PANTHER" id="PTHR42760">
    <property type="entry name" value="SHORT-CHAIN DEHYDROGENASES/REDUCTASES FAMILY MEMBER"/>
    <property type="match status" value="1"/>
</dbReference>
<comment type="caution">
    <text evidence="2">The sequence shown here is derived from an EMBL/GenBank/DDBJ whole genome shotgun (WGS) entry which is preliminary data.</text>
</comment>
<name>A0ABQ3VCP3_9CHLR</name>
<dbReference type="NCBIfam" id="NF009466">
    <property type="entry name" value="PRK12826.1-2"/>
    <property type="match status" value="1"/>
</dbReference>
<gene>
    <name evidence="2" type="ORF">KSZ_15350</name>
</gene>
<organism evidence="2 3">
    <name type="scientific">Dictyobacter formicarum</name>
    <dbReference type="NCBI Taxonomy" id="2778368"/>
    <lineage>
        <taxon>Bacteria</taxon>
        <taxon>Bacillati</taxon>
        <taxon>Chloroflexota</taxon>
        <taxon>Ktedonobacteria</taxon>
        <taxon>Ktedonobacterales</taxon>
        <taxon>Dictyobacteraceae</taxon>
        <taxon>Dictyobacter</taxon>
    </lineage>
</organism>
<dbReference type="Proteomes" id="UP000635565">
    <property type="component" value="Unassembled WGS sequence"/>
</dbReference>
<evidence type="ECO:0000313" key="2">
    <source>
        <dbReference type="EMBL" id="GHO83529.1"/>
    </source>
</evidence>
<dbReference type="PRINTS" id="PR00081">
    <property type="entry name" value="GDHRDH"/>
</dbReference>
<dbReference type="PRINTS" id="PR00080">
    <property type="entry name" value="SDRFAMILY"/>
</dbReference>
<proteinExistence type="inferred from homology"/>
<dbReference type="Gene3D" id="3.40.50.720">
    <property type="entry name" value="NAD(P)-binding Rossmann-like Domain"/>
    <property type="match status" value="1"/>
</dbReference>
<reference evidence="2 3" key="1">
    <citation type="journal article" date="2021" name="Int. J. Syst. Evol. Microbiol.">
        <title>Reticulibacter mediterranei gen. nov., sp. nov., within the new family Reticulibacteraceae fam. nov., and Ktedonospora formicarum gen. nov., sp. nov., Ktedonobacter robiniae sp. nov., Dictyobacter formicarum sp. nov. and Dictyobacter arantiisoli sp. nov., belonging to the class Ktedonobacteria.</title>
        <authorList>
            <person name="Yabe S."/>
            <person name="Zheng Y."/>
            <person name="Wang C.M."/>
            <person name="Sakai Y."/>
            <person name="Abe K."/>
            <person name="Yokota A."/>
            <person name="Donadio S."/>
            <person name="Cavaletti L."/>
            <person name="Monciardini P."/>
        </authorList>
    </citation>
    <scope>NUCLEOTIDE SEQUENCE [LARGE SCALE GENOMIC DNA]</scope>
    <source>
        <strain evidence="2 3">SOSP1-9</strain>
    </source>
</reference>
<dbReference type="Pfam" id="PF13561">
    <property type="entry name" value="adh_short_C2"/>
    <property type="match status" value="1"/>
</dbReference>
<comment type="similarity">
    <text evidence="1">Belongs to the short-chain dehydrogenases/reductases (SDR) family.</text>
</comment>
<evidence type="ECO:0000256" key="1">
    <source>
        <dbReference type="ARBA" id="ARBA00006484"/>
    </source>
</evidence>
<evidence type="ECO:0000313" key="3">
    <source>
        <dbReference type="Proteomes" id="UP000635565"/>
    </source>
</evidence>
<accession>A0ABQ3VCP3</accession>
<dbReference type="PANTHER" id="PTHR42760:SF124">
    <property type="entry name" value="SHORT-CHAIN DEHYDROGENASE_REDUCTASE"/>
    <property type="match status" value="1"/>
</dbReference>
<dbReference type="RefSeq" id="WP_201361203.1">
    <property type="nucleotide sequence ID" value="NZ_BNJJ01000004.1"/>
</dbReference>
<keyword evidence="3" id="KW-1185">Reference proteome</keyword>
<dbReference type="EMBL" id="BNJJ01000004">
    <property type="protein sequence ID" value="GHO83529.1"/>
    <property type="molecule type" value="Genomic_DNA"/>
</dbReference>
<dbReference type="InterPro" id="IPR036291">
    <property type="entry name" value="NAD(P)-bd_dom_sf"/>
</dbReference>